<name>A0A816ESB9_9BILA</name>
<dbReference type="GO" id="GO:0048011">
    <property type="term" value="P:neurotrophin TRK receptor signaling pathway"/>
    <property type="evidence" value="ECO:0007669"/>
    <property type="project" value="InterPro"/>
</dbReference>
<evidence type="ECO:0000256" key="1">
    <source>
        <dbReference type="SAM" id="Coils"/>
    </source>
</evidence>
<dbReference type="PANTHER" id="PTHR21844">
    <property type="entry name" value="AKT1 SUBSTRATE 1 PROTEIN"/>
    <property type="match status" value="1"/>
</dbReference>
<dbReference type="GO" id="GO:0005737">
    <property type="term" value="C:cytoplasm"/>
    <property type="evidence" value="ECO:0007669"/>
    <property type="project" value="TreeGrafter"/>
</dbReference>
<dbReference type="Proteomes" id="UP000663824">
    <property type="component" value="Unassembled WGS sequence"/>
</dbReference>
<dbReference type="EMBL" id="CAJNOV010010292">
    <property type="protein sequence ID" value="CAF1400248.1"/>
    <property type="molecule type" value="Genomic_DNA"/>
</dbReference>
<gene>
    <name evidence="3" type="ORF">CJN711_LOCUS21930</name>
    <name evidence="4" type="ORF">KQP761_LOCUS31153</name>
    <name evidence="5" type="ORF">MBJ925_LOCUS1664</name>
</gene>
<sequence>MRFYCQCLNVSIDVLEINDDHQTITQFVPTELVQVINMHQEWFLCDVPSNQTVCITWQSLLQSIPVRDMKLNRCLGCHLYTHVTSIVTSRMLINRDLLDEKTAKNIYHDPTFSKIARIVLPNKVNSINVSRLSNSQDDNIQRDTEVAQQACRQSIEDLERETEEKIRIYQREQEELLEKKTETLNSELDRFLSLMRSVSRHATNTKGSPTLQSSSSYINENSTESGFGSDVFDVNSTEFGRHSSAIDRPLSERNPNVDDEINDDPMLDNPGWFVDSNSASNFATSLPQNISFPLTSSFFIPRQADNDSDDIERIGKSFRDLSRSMCTDGTELFGELPSPRLNARPT</sequence>
<keyword evidence="1" id="KW-0175">Coiled coil</keyword>
<protein>
    <submittedName>
        <fullName evidence="4">Uncharacterized protein</fullName>
    </submittedName>
</protein>
<organism evidence="4 6">
    <name type="scientific">Rotaria magnacalcarata</name>
    <dbReference type="NCBI Taxonomy" id="392030"/>
    <lineage>
        <taxon>Eukaryota</taxon>
        <taxon>Metazoa</taxon>
        <taxon>Spiralia</taxon>
        <taxon>Gnathifera</taxon>
        <taxon>Rotifera</taxon>
        <taxon>Eurotatoria</taxon>
        <taxon>Bdelloidea</taxon>
        <taxon>Philodinida</taxon>
        <taxon>Philodinidae</taxon>
        <taxon>Rotaria</taxon>
    </lineage>
</organism>
<dbReference type="Proteomes" id="UP000663855">
    <property type="component" value="Unassembled WGS sequence"/>
</dbReference>
<reference evidence="4" key="1">
    <citation type="submission" date="2021-02" db="EMBL/GenBank/DDBJ databases">
        <authorList>
            <person name="Nowell W R."/>
        </authorList>
    </citation>
    <scope>NUCLEOTIDE SEQUENCE</scope>
</reference>
<dbReference type="EMBL" id="CAJNRE010000109">
    <property type="protein sequence ID" value="CAF1919245.1"/>
    <property type="molecule type" value="Genomic_DNA"/>
</dbReference>
<accession>A0A816ESB9</accession>
<dbReference type="GO" id="GO:0032007">
    <property type="term" value="P:negative regulation of TOR signaling"/>
    <property type="evidence" value="ECO:0007669"/>
    <property type="project" value="InterPro"/>
</dbReference>
<dbReference type="EMBL" id="CAJNOW010017360">
    <property type="protein sequence ID" value="CAF1656853.1"/>
    <property type="molecule type" value="Genomic_DNA"/>
</dbReference>
<comment type="caution">
    <text evidence="4">The sequence shown here is derived from an EMBL/GenBank/DDBJ whole genome shotgun (WGS) entry which is preliminary data.</text>
</comment>
<evidence type="ECO:0000313" key="6">
    <source>
        <dbReference type="Proteomes" id="UP000663834"/>
    </source>
</evidence>
<dbReference type="Proteomes" id="UP000663834">
    <property type="component" value="Unassembled WGS sequence"/>
</dbReference>
<evidence type="ECO:0000313" key="5">
    <source>
        <dbReference type="EMBL" id="CAF1919245.1"/>
    </source>
</evidence>
<evidence type="ECO:0000313" key="3">
    <source>
        <dbReference type="EMBL" id="CAF1400248.1"/>
    </source>
</evidence>
<feature type="region of interest" description="Disordered" evidence="2">
    <location>
        <begin position="202"/>
        <end position="224"/>
    </location>
</feature>
<proteinExistence type="predicted"/>
<dbReference type="AlphaFoldDB" id="A0A816ESB9"/>
<dbReference type="PANTHER" id="PTHR21844:SF2">
    <property type="entry name" value="PROLINE-RICH AKT1 SUBSTRATE 1"/>
    <property type="match status" value="1"/>
</dbReference>
<evidence type="ECO:0000313" key="4">
    <source>
        <dbReference type="EMBL" id="CAF1656853.1"/>
    </source>
</evidence>
<dbReference type="InterPro" id="IPR026682">
    <property type="entry name" value="AKT1S1"/>
</dbReference>
<dbReference type="OrthoDB" id="9992964at2759"/>
<evidence type="ECO:0000256" key="2">
    <source>
        <dbReference type="SAM" id="MobiDB-lite"/>
    </source>
</evidence>
<feature type="coiled-coil region" evidence="1">
    <location>
        <begin position="152"/>
        <end position="179"/>
    </location>
</feature>